<sequence>MRDLYPIFGSAITFIRRKRDVNRMFRYGYRCDKRNCDGYTVVGKNKKMMVTDVNLKPSERLLLALENSFSNEGFVLNKSKNEFVRSFEFGQERVKVKFHNTMFLTGAYLSFTKTFLLLEKIYSIVFGTGKKYKSEWTLFSDLINIYLQTELVGKHNIEELYVDGAEDFESLYTGESISRAAEKLFSAYKETIEPIFLKTGTLADLDFIFNNQPNELCKLMGWYEKRPHLGLLVKWIINKSEVKELKKTYLNAYSEIRPELKDELDKLESFLVETDLNKIKY</sequence>
<proteinExistence type="predicted"/>
<dbReference type="Proteomes" id="UP000563094">
    <property type="component" value="Unassembled WGS sequence"/>
</dbReference>
<protein>
    <submittedName>
        <fullName evidence="1">Uncharacterized protein</fullName>
    </submittedName>
</protein>
<dbReference type="AlphaFoldDB" id="A0A839GHN3"/>
<gene>
    <name evidence="1" type="ORF">FHS90_003118</name>
</gene>
<evidence type="ECO:0000313" key="1">
    <source>
        <dbReference type="EMBL" id="MBA9078392.1"/>
    </source>
</evidence>
<dbReference type="EMBL" id="JACJIQ010000012">
    <property type="protein sequence ID" value="MBA9078392.1"/>
    <property type="molecule type" value="Genomic_DNA"/>
</dbReference>
<reference evidence="1 2" key="1">
    <citation type="submission" date="2020-08" db="EMBL/GenBank/DDBJ databases">
        <title>Genomic Encyclopedia of Type Strains, Phase IV (KMG-IV): sequencing the most valuable type-strain genomes for metagenomic binning, comparative biology and taxonomic classification.</title>
        <authorList>
            <person name="Goeker M."/>
        </authorList>
    </citation>
    <scope>NUCLEOTIDE SEQUENCE [LARGE SCALE GENOMIC DNA]</scope>
    <source>
        <strain evidence="1 2">DSM 29854</strain>
    </source>
</reference>
<comment type="caution">
    <text evidence="1">The sequence shown here is derived from an EMBL/GenBank/DDBJ whole genome shotgun (WGS) entry which is preliminary data.</text>
</comment>
<name>A0A839GHN3_9BACT</name>
<evidence type="ECO:0000313" key="2">
    <source>
        <dbReference type="Proteomes" id="UP000563094"/>
    </source>
</evidence>
<dbReference type="RefSeq" id="WP_182513630.1">
    <property type="nucleotide sequence ID" value="NZ_JACJIQ010000012.1"/>
</dbReference>
<organism evidence="1 2">
    <name type="scientific">Rufibacter quisquiliarum</name>
    <dbReference type="NCBI Taxonomy" id="1549639"/>
    <lineage>
        <taxon>Bacteria</taxon>
        <taxon>Pseudomonadati</taxon>
        <taxon>Bacteroidota</taxon>
        <taxon>Cytophagia</taxon>
        <taxon>Cytophagales</taxon>
        <taxon>Hymenobacteraceae</taxon>
        <taxon>Rufibacter</taxon>
    </lineage>
</organism>
<keyword evidence="2" id="KW-1185">Reference proteome</keyword>
<accession>A0A839GHN3</accession>